<keyword evidence="3" id="KW-1185">Reference proteome</keyword>
<proteinExistence type="predicted"/>
<sequence>MKSGSSGKKGGEGDEASAMDVRCLDDLLRYTPAAGEAVLINVPLETKLSEYKKIVEYADAEQYELLDDRPGMGFSWSSRVEEKLIRVDHIMEDLARKTDHLKKTLDKIDQRRAADSGG</sequence>
<accession>A0A7I8JMD7</accession>
<organism evidence="1">
    <name type="scientific">Spirodela intermedia</name>
    <name type="common">Intermediate duckweed</name>
    <dbReference type="NCBI Taxonomy" id="51605"/>
    <lineage>
        <taxon>Eukaryota</taxon>
        <taxon>Viridiplantae</taxon>
        <taxon>Streptophyta</taxon>
        <taxon>Embryophyta</taxon>
        <taxon>Tracheophyta</taxon>
        <taxon>Spermatophyta</taxon>
        <taxon>Magnoliopsida</taxon>
        <taxon>Liliopsida</taxon>
        <taxon>Araceae</taxon>
        <taxon>Lemnoideae</taxon>
        <taxon>Spirodela</taxon>
    </lineage>
</organism>
<dbReference type="EMBL" id="LR746278">
    <property type="protein sequence ID" value="CAA7408421.1"/>
    <property type="molecule type" value="Genomic_DNA"/>
</dbReference>
<dbReference type="EMBL" id="LR743602">
    <property type="protein sequence ID" value="CAA2632096.1"/>
    <property type="molecule type" value="Genomic_DNA"/>
</dbReference>
<dbReference type="Proteomes" id="UP000663760">
    <property type="component" value="Chromosome 15"/>
</dbReference>
<evidence type="ECO:0000313" key="1">
    <source>
        <dbReference type="EMBL" id="CAA2632096.1"/>
    </source>
</evidence>
<evidence type="ECO:0000313" key="2">
    <source>
        <dbReference type="EMBL" id="CAA7408421.1"/>
    </source>
</evidence>
<reference evidence="1" key="1">
    <citation type="submission" date="2019-12" db="EMBL/GenBank/DDBJ databases">
        <authorList>
            <person name="Scholz U."/>
            <person name="Mascher M."/>
            <person name="Fiebig A."/>
        </authorList>
    </citation>
    <scope>NUCLEOTIDE SEQUENCE</scope>
</reference>
<name>A0A7I8JMD7_SPIIN</name>
<evidence type="ECO:0000313" key="3">
    <source>
        <dbReference type="Proteomes" id="UP000663760"/>
    </source>
</evidence>
<dbReference type="OrthoDB" id="10385841at2759"/>
<protein>
    <submittedName>
        <fullName evidence="1">Uncharacterized protein</fullName>
    </submittedName>
</protein>
<dbReference type="AlphaFoldDB" id="A0A7I8JMD7"/>
<gene>
    <name evidence="1" type="ORF">SI7747_15017735</name>
    <name evidence="2" type="ORF">SI8410_15019099</name>
</gene>